<feature type="transmembrane region" description="Helical" evidence="8">
    <location>
        <begin position="148"/>
        <end position="178"/>
    </location>
</feature>
<name>A0ABX7SRE4_9FLAO</name>
<dbReference type="PANTHER" id="PTHR30474:SF1">
    <property type="entry name" value="PEPTIDOGLYCAN GLYCOSYLTRANSFERASE MRDB"/>
    <property type="match status" value="1"/>
</dbReference>
<feature type="transmembrane region" description="Helical" evidence="8">
    <location>
        <begin position="12"/>
        <end position="33"/>
    </location>
</feature>
<feature type="transmembrane region" description="Helical" evidence="8">
    <location>
        <begin position="331"/>
        <end position="352"/>
    </location>
</feature>
<proteinExistence type="predicted"/>
<feature type="transmembrane region" description="Helical" evidence="8">
    <location>
        <begin position="364"/>
        <end position="391"/>
    </location>
</feature>
<reference evidence="9 10" key="1">
    <citation type="submission" date="2021-03" db="EMBL/GenBank/DDBJ databases">
        <title>Complete genome of Polaribacter_sp.G4M1.</title>
        <authorList>
            <person name="Jeong S.W."/>
            <person name="Bae J.W."/>
        </authorList>
    </citation>
    <scope>NUCLEOTIDE SEQUENCE [LARGE SCALE GENOMIC DNA]</scope>
    <source>
        <strain evidence="9 10">G4M1</strain>
    </source>
</reference>
<dbReference type="EMBL" id="CP071795">
    <property type="protein sequence ID" value="QTD36819.1"/>
    <property type="molecule type" value="Genomic_DNA"/>
</dbReference>
<dbReference type="Proteomes" id="UP000663935">
    <property type="component" value="Chromosome"/>
</dbReference>
<evidence type="ECO:0000256" key="2">
    <source>
        <dbReference type="ARBA" id="ARBA00022692"/>
    </source>
</evidence>
<feature type="transmembrane region" description="Helical" evidence="8">
    <location>
        <begin position="238"/>
        <end position="258"/>
    </location>
</feature>
<protein>
    <recommendedName>
        <fullName evidence="7">Cell wall polymerase</fullName>
    </recommendedName>
    <alternativeName>
        <fullName evidence="6">Peptidoglycan polymerase</fullName>
    </alternativeName>
</protein>
<feature type="transmembrane region" description="Helical" evidence="8">
    <location>
        <begin position="185"/>
        <end position="204"/>
    </location>
</feature>
<organism evidence="9 10">
    <name type="scientific">Polaribacter batillariae</name>
    <dbReference type="NCBI Taxonomy" id="2808900"/>
    <lineage>
        <taxon>Bacteria</taxon>
        <taxon>Pseudomonadati</taxon>
        <taxon>Bacteroidota</taxon>
        <taxon>Flavobacteriia</taxon>
        <taxon>Flavobacteriales</taxon>
        <taxon>Flavobacteriaceae</taxon>
    </lineage>
</organism>
<evidence type="ECO:0000256" key="5">
    <source>
        <dbReference type="ARBA" id="ARBA00023136"/>
    </source>
</evidence>
<keyword evidence="3" id="KW-0133">Cell shape</keyword>
<evidence type="ECO:0000256" key="7">
    <source>
        <dbReference type="ARBA" id="ARBA00033270"/>
    </source>
</evidence>
<keyword evidence="2 8" id="KW-0812">Transmembrane</keyword>
<dbReference type="Pfam" id="PF01098">
    <property type="entry name" value="FTSW_RODA_SPOVE"/>
    <property type="match status" value="1"/>
</dbReference>
<evidence type="ECO:0000256" key="4">
    <source>
        <dbReference type="ARBA" id="ARBA00022989"/>
    </source>
</evidence>
<keyword evidence="5 8" id="KW-0472">Membrane</keyword>
<comment type="subcellular location">
    <subcellularLocation>
        <location evidence="1">Membrane</location>
        <topology evidence="1">Multi-pass membrane protein</topology>
    </subcellularLocation>
</comment>
<evidence type="ECO:0000256" key="1">
    <source>
        <dbReference type="ARBA" id="ARBA00004141"/>
    </source>
</evidence>
<dbReference type="NCBIfam" id="NF037961">
    <property type="entry name" value="RodA_shape"/>
    <property type="match status" value="1"/>
</dbReference>
<feature type="transmembrane region" description="Helical" evidence="8">
    <location>
        <begin position="397"/>
        <end position="416"/>
    </location>
</feature>
<accession>A0ABX7SRE4</accession>
<dbReference type="InterPro" id="IPR001182">
    <property type="entry name" value="FtsW/RodA"/>
</dbReference>
<evidence type="ECO:0000313" key="9">
    <source>
        <dbReference type="EMBL" id="QTD36819.1"/>
    </source>
</evidence>
<sequence>MRQERNNIFAGIDWILIFLYIILVGFGWLNIYAASNTEKAVELLSFSTRYSKQLIFICLTIPLIIIVLFFNSKFYEKFASILYIISLLSLVGLFLFGKKINGATSWYNFGVIGLQPSEFVKAFTALAVAKLLSDRQYNFKLIKNQIKAFIIVFFPAILIFLQPDAGSALIYLSFFFVLNREGLTLNYILLGAAFIVLFLLTIFFGAKSMLIGSFALITIIAFYLFYREGKRFFRFNWYKLLAVYLILGVFISGTDYGYKNVLPSHQKDRFDILLGKKTDYKGIGYNSYQSELTISSGGFSGKGFLKGDLTKGDFVPEQDTDYIFSVIGEEWGFLGTTTVILLFMLMLYRIIYLAETHNNKFGRIYGYGLASILFFHVVVNIGMVIGLLPTIGIPLPFFSYGGSSLWGFTILLFIFIRLDAHKNYEW</sequence>
<evidence type="ECO:0000313" key="10">
    <source>
        <dbReference type="Proteomes" id="UP000663935"/>
    </source>
</evidence>
<feature type="transmembrane region" description="Helical" evidence="8">
    <location>
        <begin position="53"/>
        <end position="71"/>
    </location>
</feature>
<dbReference type="RefSeq" id="WP_207970998.1">
    <property type="nucleotide sequence ID" value="NZ_CP071795.1"/>
</dbReference>
<feature type="transmembrane region" description="Helical" evidence="8">
    <location>
        <begin position="210"/>
        <end position="226"/>
    </location>
</feature>
<evidence type="ECO:0000256" key="8">
    <source>
        <dbReference type="SAM" id="Phobius"/>
    </source>
</evidence>
<evidence type="ECO:0000256" key="6">
    <source>
        <dbReference type="ARBA" id="ARBA00032370"/>
    </source>
</evidence>
<gene>
    <name evidence="9" type="ORF">JL193_11830</name>
</gene>
<evidence type="ECO:0000256" key="3">
    <source>
        <dbReference type="ARBA" id="ARBA00022960"/>
    </source>
</evidence>
<dbReference type="InterPro" id="IPR018365">
    <property type="entry name" value="Cell_cycle_FtsW-rel_CS"/>
</dbReference>
<dbReference type="PANTHER" id="PTHR30474">
    <property type="entry name" value="CELL CYCLE PROTEIN"/>
    <property type="match status" value="1"/>
</dbReference>
<keyword evidence="4 8" id="KW-1133">Transmembrane helix</keyword>
<feature type="transmembrane region" description="Helical" evidence="8">
    <location>
        <begin position="78"/>
        <end position="97"/>
    </location>
</feature>
<dbReference type="PROSITE" id="PS00428">
    <property type="entry name" value="FTSW_RODA_SPOVE"/>
    <property type="match status" value="1"/>
</dbReference>
<keyword evidence="10" id="KW-1185">Reference proteome</keyword>